<name>A0A9N9T235_DIABA</name>
<protein>
    <recommendedName>
        <fullName evidence="3">Reverse transcriptase</fullName>
    </recommendedName>
</protein>
<dbReference type="PANTHER" id="PTHR47027:SF20">
    <property type="entry name" value="REVERSE TRANSCRIPTASE-LIKE PROTEIN WITH RNA-DIRECTED DNA POLYMERASE DOMAIN"/>
    <property type="match status" value="1"/>
</dbReference>
<evidence type="ECO:0000313" key="2">
    <source>
        <dbReference type="Proteomes" id="UP001153709"/>
    </source>
</evidence>
<reference evidence="1" key="1">
    <citation type="submission" date="2022-01" db="EMBL/GenBank/DDBJ databases">
        <authorList>
            <person name="King R."/>
        </authorList>
    </citation>
    <scope>NUCLEOTIDE SEQUENCE</scope>
</reference>
<sequence length="200" mass="23867">CDQRKDVFACFVDFEKAFDKVQHVKLLQILKNIGTDDKDIRVIKNLYWNQTAIVKIGDNYTDEIPIHRGKSFLCNKHLSLELRQRMVKCYVWSVLLYSAEVSTLKVSIMNKIEALEMWVYRRMLKIPWTARKTNEEVLRSVNKERKLLKNLLNIKILQLILKGKIERRRDIRKKQVSWLKNIREWTEIPNAGQLFHIAED</sequence>
<accession>A0A9N9T235</accession>
<feature type="non-terminal residue" evidence="1">
    <location>
        <position position="1"/>
    </location>
</feature>
<dbReference type="OrthoDB" id="6736480at2759"/>
<proteinExistence type="predicted"/>
<evidence type="ECO:0000313" key="1">
    <source>
        <dbReference type="EMBL" id="CAG9834054.1"/>
    </source>
</evidence>
<organism evidence="1 2">
    <name type="scientific">Diabrotica balteata</name>
    <name type="common">Banded cucumber beetle</name>
    <dbReference type="NCBI Taxonomy" id="107213"/>
    <lineage>
        <taxon>Eukaryota</taxon>
        <taxon>Metazoa</taxon>
        <taxon>Ecdysozoa</taxon>
        <taxon>Arthropoda</taxon>
        <taxon>Hexapoda</taxon>
        <taxon>Insecta</taxon>
        <taxon>Pterygota</taxon>
        <taxon>Neoptera</taxon>
        <taxon>Endopterygota</taxon>
        <taxon>Coleoptera</taxon>
        <taxon>Polyphaga</taxon>
        <taxon>Cucujiformia</taxon>
        <taxon>Chrysomeloidea</taxon>
        <taxon>Chrysomelidae</taxon>
        <taxon>Galerucinae</taxon>
        <taxon>Diabroticina</taxon>
        <taxon>Diabroticites</taxon>
        <taxon>Diabrotica</taxon>
    </lineage>
</organism>
<dbReference type="EMBL" id="OU898279">
    <property type="protein sequence ID" value="CAG9834054.1"/>
    <property type="molecule type" value="Genomic_DNA"/>
</dbReference>
<dbReference type="Proteomes" id="UP001153709">
    <property type="component" value="Chromosome 4"/>
</dbReference>
<evidence type="ECO:0008006" key="3">
    <source>
        <dbReference type="Google" id="ProtNLM"/>
    </source>
</evidence>
<keyword evidence="2" id="KW-1185">Reference proteome</keyword>
<gene>
    <name evidence="1" type="ORF">DIABBA_LOCUS7405</name>
</gene>
<dbReference type="PANTHER" id="PTHR47027">
    <property type="entry name" value="REVERSE TRANSCRIPTASE DOMAIN-CONTAINING PROTEIN"/>
    <property type="match status" value="1"/>
</dbReference>
<dbReference type="AlphaFoldDB" id="A0A9N9T235"/>